<dbReference type="NCBIfam" id="TIGR01644">
    <property type="entry name" value="phage_P2_V"/>
    <property type="match status" value="1"/>
</dbReference>
<accession>A0ABU1GYS3</accession>
<name>A0ABU1GYS3_9GAMM</name>
<comment type="caution">
    <text evidence="2">The sequence shown here is derived from an EMBL/GenBank/DDBJ whole genome shotgun (WGS) entry which is preliminary data.</text>
</comment>
<proteinExistence type="predicted"/>
<evidence type="ECO:0000313" key="3">
    <source>
        <dbReference type="Proteomes" id="UP001269375"/>
    </source>
</evidence>
<reference evidence="2 3" key="1">
    <citation type="submission" date="2023-04" db="EMBL/GenBank/DDBJ databases">
        <title>A long-awaited taxogenomic arrangement of the family Halomonadaceae.</title>
        <authorList>
            <person name="De La Haba R."/>
            <person name="Chuvochina M."/>
            <person name="Wittouck S."/>
            <person name="Arahal D.R."/>
            <person name="Sanchez-Porro C."/>
            <person name="Hugenholtz P."/>
            <person name="Ventosa A."/>
        </authorList>
    </citation>
    <scope>NUCLEOTIDE SEQUENCE [LARGE SCALE GENOMIC DNA]</scope>
    <source>
        <strain evidence="2 3">DSM 22428</strain>
    </source>
</reference>
<dbReference type="Pfam" id="PF18946">
    <property type="entry name" value="Apex"/>
    <property type="match status" value="1"/>
</dbReference>
<dbReference type="InterPro" id="IPR013046">
    <property type="entry name" value="GpV/Gp45"/>
</dbReference>
<protein>
    <submittedName>
        <fullName evidence="2">Phage baseplate assembly protein V</fullName>
    </submittedName>
</protein>
<dbReference type="InterPro" id="IPR044033">
    <property type="entry name" value="GpV-like_apex"/>
</dbReference>
<dbReference type="Gene3D" id="6.20.150.10">
    <property type="match status" value="1"/>
</dbReference>
<gene>
    <name evidence="2" type="ORF">QC825_13730</name>
</gene>
<dbReference type="RefSeq" id="WP_251595026.1">
    <property type="nucleotide sequence ID" value="NZ_JAMLJI010000004.1"/>
</dbReference>
<organism evidence="2 3">
    <name type="scientific">Larsenimonas suaedae</name>
    <dbReference type="NCBI Taxonomy" id="1851019"/>
    <lineage>
        <taxon>Bacteria</taxon>
        <taxon>Pseudomonadati</taxon>
        <taxon>Pseudomonadota</taxon>
        <taxon>Gammaproteobacteria</taxon>
        <taxon>Oceanospirillales</taxon>
        <taxon>Halomonadaceae</taxon>
        <taxon>Larsenimonas</taxon>
    </lineage>
</organism>
<sequence>MHPVELARLLQNLIRLGNVAKVDHAAVRVRVQCGALLTDWVPWLEARAGATRSWNPPTVGEQVVLLSPGGELRGAVVLCAVNSNACPAPTNTPTLTHWRMPDGAVLEYDHDAHHLRADLPGSASITAPKGMIVTGPVTIEGTLHVTKAITTPADVTAAGISLVNHKTTGVKSGSDKSGPPA</sequence>
<keyword evidence="3" id="KW-1185">Reference proteome</keyword>
<evidence type="ECO:0000313" key="2">
    <source>
        <dbReference type="EMBL" id="MDR5897129.1"/>
    </source>
</evidence>
<dbReference type="InterPro" id="IPR037026">
    <property type="entry name" value="Vgr_OB-fold_dom_sf"/>
</dbReference>
<dbReference type="Proteomes" id="UP001269375">
    <property type="component" value="Unassembled WGS sequence"/>
</dbReference>
<dbReference type="EMBL" id="JARWAO010000008">
    <property type="protein sequence ID" value="MDR5897129.1"/>
    <property type="molecule type" value="Genomic_DNA"/>
</dbReference>
<dbReference type="Pfam" id="PF04717">
    <property type="entry name" value="Phage_base_V"/>
    <property type="match status" value="1"/>
</dbReference>
<evidence type="ECO:0000259" key="1">
    <source>
        <dbReference type="Pfam" id="PF04717"/>
    </source>
</evidence>
<dbReference type="Gene3D" id="2.40.50.230">
    <property type="entry name" value="Gp5 N-terminal domain"/>
    <property type="match status" value="1"/>
</dbReference>
<feature type="domain" description="Gp5/Type VI secretion system Vgr protein OB-fold" evidence="1">
    <location>
        <begin position="16"/>
        <end position="80"/>
    </location>
</feature>
<dbReference type="InterPro" id="IPR006531">
    <property type="entry name" value="Gp5/Vgr_OB"/>
</dbReference>